<dbReference type="EMBL" id="UINC01188332">
    <property type="protein sequence ID" value="SVE01499.1"/>
    <property type="molecule type" value="Genomic_DNA"/>
</dbReference>
<proteinExistence type="predicted"/>
<reference evidence="1" key="1">
    <citation type="submission" date="2018-05" db="EMBL/GenBank/DDBJ databases">
        <authorList>
            <person name="Lanie J.A."/>
            <person name="Ng W.-L."/>
            <person name="Kazmierczak K.M."/>
            <person name="Andrzejewski T.M."/>
            <person name="Davidsen T.M."/>
            <person name="Wayne K.J."/>
            <person name="Tettelin H."/>
            <person name="Glass J.I."/>
            <person name="Rusch D."/>
            <person name="Podicherti R."/>
            <person name="Tsui H.-C.T."/>
            <person name="Winkler M.E."/>
        </authorList>
    </citation>
    <scope>NUCLEOTIDE SEQUENCE</scope>
</reference>
<protein>
    <submittedName>
        <fullName evidence="1">Uncharacterized protein</fullName>
    </submittedName>
</protein>
<sequence length="67" mass="8120">MQYIKRLNFIKYSFREYANSLINLPILTSDLHPDVTRTKHLVQHRELIILNRKNSMKLVANEFCHHR</sequence>
<accession>A0A383A1Q5</accession>
<evidence type="ECO:0000313" key="1">
    <source>
        <dbReference type="EMBL" id="SVE01499.1"/>
    </source>
</evidence>
<gene>
    <name evidence="1" type="ORF">METZ01_LOCUS454353</name>
</gene>
<dbReference type="AlphaFoldDB" id="A0A383A1Q5"/>
<organism evidence="1">
    <name type="scientific">marine metagenome</name>
    <dbReference type="NCBI Taxonomy" id="408172"/>
    <lineage>
        <taxon>unclassified sequences</taxon>
        <taxon>metagenomes</taxon>
        <taxon>ecological metagenomes</taxon>
    </lineage>
</organism>
<name>A0A383A1Q5_9ZZZZ</name>
<feature type="non-terminal residue" evidence="1">
    <location>
        <position position="67"/>
    </location>
</feature>